<dbReference type="CDD" id="cd09276">
    <property type="entry name" value="Rnase_HI_RT_non_LTR"/>
    <property type="match status" value="1"/>
</dbReference>
<accession>A0AAV4NRV3</accession>
<sequence length="319" mass="36314">MSLQIQDFAVQPQDVAFSKPINPPWEKCITNWDYFSNSLAGTLIYTDGSKKDNKVGGAFVVYQQDREIHHKCFRLSDHPSVFLAELIAIDQAIDYTFSNSLPAVKIIFDARSVLLALQNPNSLDPNINRINKKLRNLEGRIQLYWIKAHVGLAGNEKADDYAKEATNIPCVNIITPISINYIKSILKKELMAEGQNNWTNSTKGRSVHDLFPKVSVDRIQGDFFLNQLITGHGALAKYRERFFGKSAICQCGHQPEDTHHIVYECPLWSQMRQKSFPRCYKESTLALLLFNKISRAGLREIMNIKLQKALQQEEEPDSA</sequence>
<evidence type="ECO:0000313" key="2">
    <source>
        <dbReference type="EMBL" id="GIX87730.1"/>
    </source>
</evidence>
<dbReference type="Proteomes" id="UP001054837">
    <property type="component" value="Unassembled WGS sequence"/>
</dbReference>
<dbReference type="Pfam" id="PF00075">
    <property type="entry name" value="RNase_H"/>
    <property type="match status" value="1"/>
</dbReference>
<feature type="domain" description="RNase H type-1" evidence="1">
    <location>
        <begin position="38"/>
        <end position="167"/>
    </location>
</feature>
<dbReference type="AlphaFoldDB" id="A0AAV4NRV3"/>
<protein>
    <recommendedName>
        <fullName evidence="1">RNase H type-1 domain-containing protein</fullName>
    </recommendedName>
</protein>
<comment type="caution">
    <text evidence="2">The sequence shown here is derived from an EMBL/GenBank/DDBJ whole genome shotgun (WGS) entry which is preliminary data.</text>
</comment>
<keyword evidence="3" id="KW-1185">Reference proteome</keyword>
<organism evidence="2 3">
    <name type="scientific">Caerostris darwini</name>
    <dbReference type="NCBI Taxonomy" id="1538125"/>
    <lineage>
        <taxon>Eukaryota</taxon>
        <taxon>Metazoa</taxon>
        <taxon>Ecdysozoa</taxon>
        <taxon>Arthropoda</taxon>
        <taxon>Chelicerata</taxon>
        <taxon>Arachnida</taxon>
        <taxon>Araneae</taxon>
        <taxon>Araneomorphae</taxon>
        <taxon>Entelegynae</taxon>
        <taxon>Araneoidea</taxon>
        <taxon>Araneidae</taxon>
        <taxon>Caerostris</taxon>
    </lineage>
</organism>
<reference evidence="2 3" key="1">
    <citation type="submission" date="2021-06" db="EMBL/GenBank/DDBJ databases">
        <title>Caerostris darwini draft genome.</title>
        <authorList>
            <person name="Kono N."/>
            <person name="Arakawa K."/>
        </authorList>
    </citation>
    <scope>NUCLEOTIDE SEQUENCE [LARGE SCALE GENOMIC DNA]</scope>
</reference>
<dbReference type="EMBL" id="BPLQ01002024">
    <property type="protein sequence ID" value="GIX87730.1"/>
    <property type="molecule type" value="Genomic_DNA"/>
</dbReference>
<dbReference type="GO" id="GO:0003676">
    <property type="term" value="F:nucleic acid binding"/>
    <property type="evidence" value="ECO:0007669"/>
    <property type="project" value="InterPro"/>
</dbReference>
<dbReference type="Gene3D" id="3.30.420.10">
    <property type="entry name" value="Ribonuclease H-like superfamily/Ribonuclease H"/>
    <property type="match status" value="1"/>
</dbReference>
<name>A0AAV4NRV3_9ARAC</name>
<evidence type="ECO:0000313" key="3">
    <source>
        <dbReference type="Proteomes" id="UP001054837"/>
    </source>
</evidence>
<evidence type="ECO:0000259" key="1">
    <source>
        <dbReference type="PROSITE" id="PS50879"/>
    </source>
</evidence>
<dbReference type="SUPFAM" id="SSF53098">
    <property type="entry name" value="Ribonuclease H-like"/>
    <property type="match status" value="1"/>
</dbReference>
<dbReference type="InterPro" id="IPR036397">
    <property type="entry name" value="RNaseH_sf"/>
</dbReference>
<dbReference type="InterPro" id="IPR012337">
    <property type="entry name" value="RNaseH-like_sf"/>
</dbReference>
<gene>
    <name evidence="2" type="primary">R1A1-elementORF2_476</name>
    <name evidence="2" type="ORF">CDAR_617151</name>
</gene>
<dbReference type="PROSITE" id="PS50879">
    <property type="entry name" value="RNASE_H_1"/>
    <property type="match status" value="1"/>
</dbReference>
<proteinExistence type="predicted"/>
<dbReference type="InterPro" id="IPR002156">
    <property type="entry name" value="RNaseH_domain"/>
</dbReference>
<dbReference type="GO" id="GO:0004523">
    <property type="term" value="F:RNA-DNA hybrid ribonuclease activity"/>
    <property type="evidence" value="ECO:0007669"/>
    <property type="project" value="InterPro"/>
</dbReference>